<keyword evidence="1" id="KW-1133">Transmembrane helix</keyword>
<dbReference type="EMBL" id="FOSF01000027">
    <property type="protein sequence ID" value="SFK12053.1"/>
    <property type="molecule type" value="Genomic_DNA"/>
</dbReference>
<evidence type="ECO:0000313" key="3">
    <source>
        <dbReference type="Proteomes" id="UP000243374"/>
    </source>
</evidence>
<name>A0A662Z9F9_9GAMM</name>
<dbReference type="RefSeq" id="WP_074840775.1">
    <property type="nucleotide sequence ID" value="NZ_CP047056.1"/>
</dbReference>
<keyword evidence="1" id="KW-0472">Membrane</keyword>
<dbReference type="Proteomes" id="UP000243374">
    <property type="component" value="Unassembled WGS sequence"/>
</dbReference>
<reference evidence="2 3" key="1">
    <citation type="submission" date="2016-10" db="EMBL/GenBank/DDBJ databases">
        <authorList>
            <person name="Varghese N."/>
            <person name="Submissions S."/>
        </authorList>
    </citation>
    <scope>NUCLEOTIDE SEQUENCE [LARGE SCALE GENOMIC DNA]</scope>
    <source>
        <strain evidence="2 3">22B</strain>
    </source>
</reference>
<evidence type="ECO:0000256" key="1">
    <source>
        <dbReference type="SAM" id="Phobius"/>
    </source>
</evidence>
<organism evidence="2 3">
    <name type="scientific">Succinivibrio dextrinosolvens</name>
    <dbReference type="NCBI Taxonomy" id="83771"/>
    <lineage>
        <taxon>Bacteria</taxon>
        <taxon>Pseudomonadati</taxon>
        <taxon>Pseudomonadota</taxon>
        <taxon>Gammaproteobacteria</taxon>
        <taxon>Aeromonadales</taxon>
        <taxon>Succinivibrionaceae</taxon>
        <taxon>Succinivibrio</taxon>
    </lineage>
</organism>
<keyword evidence="1" id="KW-0812">Transmembrane</keyword>
<gene>
    <name evidence="2" type="ORF">SAMN04487865_102715</name>
</gene>
<sequence length="130" mass="15328">MTWHQVLILFIVYLICAAPFVRIMLKWDKNNDFRENETKINLMLRFFSPLHRFLPIPVLVAEVRKYLWQLFCNKGVIAWWTLLYGSSHAQFFGLLLHGIRGAKLWPYPPKAGILKILERLPVCISLFSLL</sequence>
<evidence type="ECO:0000313" key="2">
    <source>
        <dbReference type="EMBL" id="SFK12053.1"/>
    </source>
</evidence>
<feature type="transmembrane region" description="Helical" evidence="1">
    <location>
        <begin position="6"/>
        <end position="25"/>
    </location>
</feature>
<accession>A0A662Z9F9</accession>
<proteinExistence type="predicted"/>
<protein>
    <submittedName>
        <fullName evidence="2">Uncharacterized protein</fullName>
    </submittedName>
</protein>
<dbReference type="AlphaFoldDB" id="A0A662Z9F9"/>
<keyword evidence="3" id="KW-1185">Reference proteome</keyword>